<dbReference type="EMBL" id="JARXHW010000075">
    <property type="protein sequence ID" value="MDQ8209489.1"/>
    <property type="molecule type" value="Genomic_DNA"/>
</dbReference>
<dbReference type="SUPFAM" id="SSF52279">
    <property type="entry name" value="Beta-D-glucan exohydrolase, C-terminal domain"/>
    <property type="match status" value="1"/>
</dbReference>
<evidence type="ECO:0000256" key="1">
    <source>
        <dbReference type="ARBA" id="ARBA00005336"/>
    </source>
</evidence>
<evidence type="ECO:0000259" key="3">
    <source>
        <dbReference type="SMART" id="SM01217"/>
    </source>
</evidence>
<dbReference type="PANTHER" id="PTHR42715:SF10">
    <property type="entry name" value="BETA-GLUCOSIDASE"/>
    <property type="match status" value="1"/>
</dbReference>
<comment type="caution">
    <text evidence="4">The sequence shown here is derived from an EMBL/GenBank/DDBJ whole genome shotgun (WGS) entry which is preliminary data.</text>
</comment>
<feature type="domain" description="Fibronectin type III-like" evidence="3">
    <location>
        <begin position="213"/>
        <end position="283"/>
    </location>
</feature>
<dbReference type="SMART" id="SM01217">
    <property type="entry name" value="Fn3_like"/>
    <property type="match status" value="1"/>
</dbReference>
<evidence type="ECO:0000313" key="5">
    <source>
        <dbReference type="Proteomes" id="UP001225316"/>
    </source>
</evidence>
<reference evidence="4 5" key="1">
    <citation type="submission" date="2023-04" db="EMBL/GenBank/DDBJ databases">
        <title>A novel bacteria isolated from coastal sediment.</title>
        <authorList>
            <person name="Liu X.-J."/>
            <person name="Du Z.-J."/>
        </authorList>
    </citation>
    <scope>NUCLEOTIDE SEQUENCE [LARGE SCALE GENOMIC DNA]</scope>
    <source>
        <strain evidence="4 5">SDUM461003</strain>
    </source>
</reference>
<proteinExistence type="inferred from homology"/>
<gene>
    <name evidence="4" type="ORF">QEH52_18335</name>
</gene>
<dbReference type="InterPro" id="IPR013783">
    <property type="entry name" value="Ig-like_fold"/>
</dbReference>
<name>A0ABU1AZB6_9BACT</name>
<dbReference type="Pfam" id="PF14310">
    <property type="entry name" value="Fn3-like"/>
    <property type="match status" value="1"/>
</dbReference>
<dbReference type="Gene3D" id="3.40.50.1700">
    <property type="entry name" value="Glycoside hydrolase family 3 C-terminal domain"/>
    <property type="match status" value="1"/>
</dbReference>
<dbReference type="RefSeq" id="WP_308952406.1">
    <property type="nucleotide sequence ID" value="NZ_JARXHW010000075.1"/>
</dbReference>
<dbReference type="InterPro" id="IPR026891">
    <property type="entry name" value="Fn3-like"/>
</dbReference>
<dbReference type="InterPro" id="IPR036881">
    <property type="entry name" value="Glyco_hydro_3_C_sf"/>
</dbReference>
<dbReference type="InterPro" id="IPR050288">
    <property type="entry name" value="Cellulose_deg_GH3"/>
</dbReference>
<accession>A0ABU1AZB6</accession>
<dbReference type="PANTHER" id="PTHR42715">
    <property type="entry name" value="BETA-GLUCOSIDASE"/>
    <property type="match status" value="1"/>
</dbReference>
<keyword evidence="2 4" id="KW-0378">Hydrolase</keyword>
<dbReference type="Gene3D" id="3.20.20.300">
    <property type="entry name" value="Glycoside hydrolase, family 3, N-terminal domain"/>
    <property type="match status" value="1"/>
</dbReference>
<protein>
    <submittedName>
        <fullName evidence="4">Glycoside hydrolase family 3 C-terminal domain-containing protein</fullName>
    </submittedName>
</protein>
<comment type="similarity">
    <text evidence="1">Belongs to the glycosyl hydrolase 3 family.</text>
</comment>
<dbReference type="InterPro" id="IPR036962">
    <property type="entry name" value="Glyco_hydro_3_N_sf"/>
</dbReference>
<dbReference type="Gene3D" id="2.60.40.10">
    <property type="entry name" value="Immunoglobulins"/>
    <property type="match status" value="1"/>
</dbReference>
<dbReference type="Gene3D" id="2.60.120.380">
    <property type="match status" value="1"/>
</dbReference>
<dbReference type="GO" id="GO:0016787">
    <property type="term" value="F:hydrolase activity"/>
    <property type="evidence" value="ECO:0007669"/>
    <property type="project" value="UniProtKB-KW"/>
</dbReference>
<organism evidence="4 5">
    <name type="scientific">Thalassobacterium maritimum</name>
    <dbReference type="NCBI Taxonomy" id="3041265"/>
    <lineage>
        <taxon>Bacteria</taxon>
        <taxon>Pseudomonadati</taxon>
        <taxon>Verrucomicrobiota</taxon>
        <taxon>Opitutia</taxon>
        <taxon>Puniceicoccales</taxon>
        <taxon>Coraliomargaritaceae</taxon>
        <taxon>Thalassobacterium</taxon>
    </lineage>
</organism>
<sequence length="297" mass="32983">MYCFYFGWVPCWEDEAAHSEEFSNALALAQDADAVIFCGGLTHRNDLEGQDRHHLALPDEQDVLIEALLQVNPNTVITLVGGSPVQMPWIEQAKSVLWMWYAGMEGGHAAAELLFGAASPSGRLPVTFPNSLEESPAHKLGSYEFDKSVYSEGLQVGYRYYSTQSIQPLFAFGHGLSYTEFEYENLQLLAGEGDAAVTATLDVRNIGSRAAKEVVQLYLQDVEASVFRPKIELKGFEKIELAPGETQQLSFELTARDLSFYDVDARAWKAEPGEFIVHIGRSSVDLRLSQSIVLEIH</sequence>
<evidence type="ECO:0000313" key="4">
    <source>
        <dbReference type="EMBL" id="MDQ8209489.1"/>
    </source>
</evidence>
<dbReference type="InterPro" id="IPR002772">
    <property type="entry name" value="Glyco_hydro_3_C"/>
</dbReference>
<keyword evidence="5" id="KW-1185">Reference proteome</keyword>
<dbReference type="Pfam" id="PF01915">
    <property type="entry name" value="Glyco_hydro_3_C"/>
    <property type="match status" value="1"/>
</dbReference>
<evidence type="ECO:0000256" key="2">
    <source>
        <dbReference type="ARBA" id="ARBA00022801"/>
    </source>
</evidence>
<dbReference type="Proteomes" id="UP001225316">
    <property type="component" value="Unassembled WGS sequence"/>
</dbReference>